<keyword evidence="4" id="KW-1185">Reference proteome</keyword>
<feature type="domain" description="DUF7086" evidence="2">
    <location>
        <begin position="199"/>
        <end position="331"/>
    </location>
</feature>
<feature type="compositionally biased region" description="Basic residues" evidence="1">
    <location>
        <begin position="164"/>
        <end position="176"/>
    </location>
</feature>
<accession>A0A7N0TDH9</accession>
<dbReference type="Gramene" id="Kaladp0033s0226.1.v1.1">
    <property type="protein sequence ID" value="Kaladp0033s0226.1.v1.1.CDS.1"/>
    <property type="gene ID" value="Kaladp0033s0226.v1.1"/>
</dbReference>
<dbReference type="Pfam" id="PF23324">
    <property type="entry name" value="DUF7086"/>
    <property type="match status" value="1"/>
</dbReference>
<dbReference type="AlphaFoldDB" id="A0A7N0TDH9"/>
<dbReference type="Proteomes" id="UP000594263">
    <property type="component" value="Unplaced"/>
</dbReference>
<dbReference type="InterPro" id="IPR055513">
    <property type="entry name" value="DUF7086"/>
</dbReference>
<reference evidence="3" key="1">
    <citation type="submission" date="2021-01" db="UniProtKB">
        <authorList>
            <consortium name="EnsemblPlants"/>
        </authorList>
    </citation>
    <scope>IDENTIFICATION</scope>
</reference>
<dbReference type="EnsemblPlants" id="Kaladp0033s0226.1.v1.1">
    <property type="protein sequence ID" value="Kaladp0033s0226.1.v1.1.CDS.1"/>
    <property type="gene ID" value="Kaladp0033s0226.v1.1"/>
</dbReference>
<protein>
    <recommendedName>
        <fullName evidence="2">DUF7086 domain-containing protein</fullName>
    </recommendedName>
</protein>
<sequence length="339" mass="37319">MLNAYLFSSTPGSSSMNDSSNRISNGGDRPENKRIRRVDGDGINHDNGDVNLTLGLGLSSSPEKTTASQPPVEAQSLPETPRPVWVSHGGVRPVLIGPTVVQHQPPSMVNGVVNMVNGVVNNDNVAPGQIHHTGALRNHHHPMHGGLGFRGGLAEVVALVRPSRGRRATHPVRSGRKSPTIAPPHPWATELRASVHPIRALTARGITAISGDMQCKRCEQPSRVEYNLAQQFARISNFVQANRDKMRDRAPIRWLNPALPRCPSCEHENSLKPVIAEKKRNINWLFLLLGEMLGCCTLEQLKYFCKHTSNHRTGAKDRVLYLTYLALCKQLDPTGPFDR</sequence>
<feature type="compositionally biased region" description="Basic and acidic residues" evidence="1">
    <location>
        <begin position="28"/>
        <end position="48"/>
    </location>
</feature>
<dbReference type="PANTHER" id="PTHR34272">
    <property type="entry name" value="EXPRESSED PROTEIN"/>
    <property type="match status" value="1"/>
</dbReference>
<feature type="region of interest" description="Disordered" evidence="1">
    <location>
        <begin position="1"/>
        <end position="80"/>
    </location>
</feature>
<feature type="compositionally biased region" description="Polar residues" evidence="1">
    <location>
        <begin position="58"/>
        <end position="69"/>
    </location>
</feature>
<evidence type="ECO:0000313" key="4">
    <source>
        <dbReference type="Proteomes" id="UP000594263"/>
    </source>
</evidence>
<dbReference type="PANTHER" id="PTHR34272:SF1">
    <property type="entry name" value="EXPRESSED PROTEIN"/>
    <property type="match status" value="1"/>
</dbReference>
<feature type="region of interest" description="Disordered" evidence="1">
    <location>
        <begin position="164"/>
        <end position="184"/>
    </location>
</feature>
<evidence type="ECO:0000256" key="1">
    <source>
        <dbReference type="SAM" id="MobiDB-lite"/>
    </source>
</evidence>
<name>A0A7N0TDH9_KALFE</name>
<evidence type="ECO:0000313" key="3">
    <source>
        <dbReference type="EnsemblPlants" id="Kaladp0033s0226.1.v1.1.CDS.1"/>
    </source>
</evidence>
<evidence type="ECO:0000259" key="2">
    <source>
        <dbReference type="Pfam" id="PF23324"/>
    </source>
</evidence>
<proteinExistence type="predicted"/>
<feature type="compositionally biased region" description="Low complexity" evidence="1">
    <location>
        <begin position="8"/>
        <end position="25"/>
    </location>
</feature>
<organism evidence="3 4">
    <name type="scientific">Kalanchoe fedtschenkoi</name>
    <name type="common">Lavender scallops</name>
    <name type="synonym">South American air plant</name>
    <dbReference type="NCBI Taxonomy" id="63787"/>
    <lineage>
        <taxon>Eukaryota</taxon>
        <taxon>Viridiplantae</taxon>
        <taxon>Streptophyta</taxon>
        <taxon>Embryophyta</taxon>
        <taxon>Tracheophyta</taxon>
        <taxon>Spermatophyta</taxon>
        <taxon>Magnoliopsida</taxon>
        <taxon>eudicotyledons</taxon>
        <taxon>Gunneridae</taxon>
        <taxon>Pentapetalae</taxon>
        <taxon>Saxifragales</taxon>
        <taxon>Crassulaceae</taxon>
        <taxon>Kalanchoe</taxon>
    </lineage>
</organism>